<dbReference type="EC" id="4.2.1.84" evidence="5"/>
<accession>A0A1Y6C958</accession>
<dbReference type="STRING" id="560819.SAMN05428998_117129"/>
<organism evidence="8 9">
    <name type="scientific">Tistlia consotensis USBA 355</name>
    <dbReference type="NCBI Taxonomy" id="560819"/>
    <lineage>
        <taxon>Bacteria</taxon>
        <taxon>Pseudomonadati</taxon>
        <taxon>Pseudomonadota</taxon>
        <taxon>Alphaproteobacteria</taxon>
        <taxon>Rhodospirillales</taxon>
        <taxon>Rhodovibrionaceae</taxon>
        <taxon>Tistlia</taxon>
    </lineage>
</organism>
<reference evidence="8 9" key="1">
    <citation type="submission" date="2017-04" db="EMBL/GenBank/DDBJ databases">
        <authorList>
            <person name="Afonso C.L."/>
            <person name="Miller P.J."/>
            <person name="Scott M.A."/>
            <person name="Spackman E."/>
            <person name="Goraichik I."/>
            <person name="Dimitrov K.M."/>
            <person name="Suarez D.L."/>
            <person name="Swayne D.E."/>
        </authorList>
    </citation>
    <scope>NUCLEOTIDE SEQUENCE [LARGE SCALE GENOMIC DNA]</scope>
    <source>
        <strain evidence="8 9">USBA 355</strain>
    </source>
</reference>
<evidence type="ECO:0000313" key="8">
    <source>
        <dbReference type="EMBL" id="SMF48989.1"/>
    </source>
</evidence>
<dbReference type="InterPro" id="IPR024690">
    <property type="entry name" value="CN_hydtase_beta_dom_C"/>
</dbReference>
<evidence type="ECO:0000256" key="2">
    <source>
        <dbReference type="ARBA" id="ARBA00009098"/>
    </source>
</evidence>
<evidence type="ECO:0000313" key="9">
    <source>
        <dbReference type="Proteomes" id="UP000192917"/>
    </source>
</evidence>
<dbReference type="RefSeq" id="WP_085124354.1">
    <property type="nucleotide sequence ID" value="NZ_FWZX01000017.1"/>
</dbReference>
<dbReference type="NCBIfam" id="TIGR03888">
    <property type="entry name" value="nitrile_beta"/>
    <property type="match status" value="1"/>
</dbReference>
<evidence type="ECO:0000256" key="1">
    <source>
        <dbReference type="ARBA" id="ARBA00004042"/>
    </source>
</evidence>
<feature type="domain" description="Nitrile hydratase beta subunit" evidence="6">
    <location>
        <begin position="131"/>
        <end position="224"/>
    </location>
</feature>
<dbReference type="SUPFAM" id="SSF50090">
    <property type="entry name" value="Electron transport accessory proteins"/>
    <property type="match status" value="1"/>
</dbReference>
<keyword evidence="9" id="KW-1185">Reference proteome</keyword>
<comment type="similarity">
    <text evidence="2 5">Belongs to the nitrile hydratase subunit beta family.</text>
</comment>
<dbReference type="PIRSF" id="PIRSF001427">
    <property type="entry name" value="NHase_beta"/>
    <property type="match status" value="1"/>
</dbReference>
<dbReference type="Gene3D" id="1.10.472.20">
    <property type="entry name" value="Nitrile hydratase, beta subunit"/>
    <property type="match status" value="1"/>
</dbReference>
<evidence type="ECO:0000256" key="5">
    <source>
        <dbReference type="PIRNR" id="PIRNR001427"/>
    </source>
</evidence>
<dbReference type="Proteomes" id="UP000192917">
    <property type="component" value="Unassembled WGS sequence"/>
</dbReference>
<protein>
    <recommendedName>
        <fullName evidence="5">Nitrile hydratase subunit beta</fullName>
        <shortName evidence="5">NHase</shortName>
        <ecNumber evidence="5">4.2.1.84</ecNumber>
    </recommendedName>
</protein>
<name>A0A1Y6C958_9PROT</name>
<dbReference type="AlphaFoldDB" id="A0A1Y6C958"/>
<dbReference type="InterPro" id="IPR042262">
    <property type="entry name" value="CN_hydtase_beta_C"/>
</dbReference>
<dbReference type="Gene3D" id="2.30.30.50">
    <property type="match status" value="1"/>
</dbReference>
<comment type="catalytic activity">
    <reaction evidence="4 5">
        <text>an aliphatic primary amide = an aliphatic nitrile + H2O</text>
        <dbReference type="Rhea" id="RHEA:12673"/>
        <dbReference type="ChEBI" id="CHEBI:15377"/>
        <dbReference type="ChEBI" id="CHEBI:65285"/>
        <dbReference type="ChEBI" id="CHEBI:80291"/>
        <dbReference type="EC" id="4.2.1.84"/>
    </reaction>
</comment>
<proteinExistence type="inferred from homology"/>
<comment type="function">
    <text evidence="1 5">NHase catalyzes the hydration of various nitrile compounds to the corresponding amides.</text>
</comment>
<dbReference type="GO" id="GO:0046914">
    <property type="term" value="F:transition metal ion binding"/>
    <property type="evidence" value="ECO:0007669"/>
    <property type="project" value="InterPro"/>
</dbReference>
<dbReference type="InterPro" id="IPR008990">
    <property type="entry name" value="Elect_transpt_acc-like_dom_sf"/>
</dbReference>
<gene>
    <name evidence="8" type="ORF">SAMN05428998_117129</name>
</gene>
<dbReference type="Pfam" id="PF02211">
    <property type="entry name" value="NHase_beta_C"/>
    <property type="match status" value="1"/>
</dbReference>
<evidence type="ECO:0000256" key="3">
    <source>
        <dbReference type="ARBA" id="ARBA00023239"/>
    </source>
</evidence>
<keyword evidence="3 5" id="KW-0456">Lyase</keyword>
<dbReference type="InterPro" id="IPR003168">
    <property type="entry name" value="Nitrile_hydratase_bsu"/>
</dbReference>
<dbReference type="GO" id="GO:0018822">
    <property type="term" value="F:nitrile hydratase activity"/>
    <property type="evidence" value="ECO:0007669"/>
    <property type="project" value="UniProtKB-EC"/>
</dbReference>
<dbReference type="EMBL" id="FWZX01000017">
    <property type="protein sequence ID" value="SMF48989.1"/>
    <property type="molecule type" value="Genomic_DNA"/>
</dbReference>
<dbReference type="Pfam" id="PF21006">
    <property type="entry name" value="NHase_beta_N"/>
    <property type="match status" value="1"/>
</dbReference>
<evidence type="ECO:0000259" key="6">
    <source>
        <dbReference type="Pfam" id="PF02211"/>
    </source>
</evidence>
<sequence length="230" mass="25856">MNGIHDMGGLHGFGNVEVEADEPVFHARWEGRVYAMTQVLDTTGIYNLDEHRHEIELMPAQDYLADGYYGRWLFAMESILGRKGVLARAEVERRIAEHAADAGRTTPAELSGRAWPLPPERKIRWGAWRHEVEVAPRFAVGERVRVRNHQPQGHTRLTAYVRGKTGVVSIVNAQAWVLPDTRAHNAGENLQPVYNVTFAADELWGDAAEPNAVVRVDLSEDYLEALETAR</sequence>
<evidence type="ECO:0000259" key="7">
    <source>
        <dbReference type="Pfam" id="PF21006"/>
    </source>
</evidence>
<feature type="domain" description="Nitrile hydratase beta subunit-like N-terminal" evidence="7">
    <location>
        <begin position="1"/>
        <end position="107"/>
    </location>
</feature>
<dbReference type="InterPro" id="IPR049054">
    <property type="entry name" value="CN_hydtase_beta-like_N"/>
</dbReference>
<evidence type="ECO:0000256" key="4">
    <source>
        <dbReference type="ARBA" id="ARBA00044877"/>
    </source>
</evidence>